<dbReference type="AlphaFoldDB" id="A0A0M1P3X1"/>
<dbReference type="OrthoDB" id="677051at2"/>
<dbReference type="EMBL" id="LIUT01000001">
    <property type="protein sequence ID" value="KOR89097.1"/>
    <property type="molecule type" value="Genomic_DNA"/>
</dbReference>
<sequence>MQWNEITTLEEWDTILNKSSERGQVILKHSTTCPVSANALAEFEAYLAKTPNGEVDYTLVKVIESRPVSNKIAEDLNVKHESPQIIYVKDKSKYWTASHWAVTTEHVSAVLD</sequence>
<name>A0A0M1P3X1_9BACL</name>
<dbReference type="NCBIfam" id="TIGR04019">
    <property type="entry name" value="B_thiol_YtxJ"/>
    <property type="match status" value="1"/>
</dbReference>
<evidence type="ECO:0000313" key="1">
    <source>
        <dbReference type="EMBL" id="KOR89097.1"/>
    </source>
</evidence>
<protein>
    <submittedName>
        <fullName evidence="1">General stress protein</fullName>
    </submittedName>
</protein>
<keyword evidence="2" id="KW-1185">Reference proteome</keyword>
<dbReference type="InterPro" id="IPR022551">
    <property type="entry name" value="BrxC"/>
</dbReference>
<dbReference type="Proteomes" id="UP000036932">
    <property type="component" value="Unassembled WGS sequence"/>
</dbReference>
<dbReference type="Gene3D" id="3.40.30.10">
    <property type="entry name" value="Glutaredoxin"/>
    <property type="match status" value="1"/>
</dbReference>
<accession>A0A0M1P3X1</accession>
<gene>
    <name evidence="1" type="ORF">AM231_07915</name>
</gene>
<reference evidence="2" key="1">
    <citation type="submission" date="2015-08" db="EMBL/GenBank/DDBJ databases">
        <title>Genome sequencing project for genomic taxonomy and phylogenomics of Bacillus-like bacteria.</title>
        <authorList>
            <person name="Liu B."/>
            <person name="Wang J."/>
            <person name="Zhu Y."/>
            <person name="Liu G."/>
            <person name="Chen Q."/>
            <person name="Chen Z."/>
            <person name="Lan J."/>
            <person name="Che J."/>
            <person name="Ge C."/>
            <person name="Shi H."/>
            <person name="Pan Z."/>
            <person name="Liu X."/>
        </authorList>
    </citation>
    <scope>NUCLEOTIDE SEQUENCE [LARGE SCALE GENOMIC DNA]</scope>
    <source>
        <strain evidence="2">FJAT-22460</strain>
    </source>
</reference>
<dbReference type="PATRIC" id="fig|1705565.3.peg.3509"/>
<dbReference type="Pfam" id="PF11009">
    <property type="entry name" value="BrxC"/>
    <property type="match status" value="1"/>
</dbReference>
<proteinExistence type="predicted"/>
<evidence type="ECO:0000313" key="2">
    <source>
        <dbReference type="Proteomes" id="UP000036932"/>
    </source>
</evidence>
<dbReference type="RefSeq" id="WP_054402146.1">
    <property type="nucleotide sequence ID" value="NZ_LIUT01000001.1"/>
</dbReference>
<organism evidence="1 2">
    <name type="scientific">Paenibacillus solani</name>
    <dbReference type="NCBI Taxonomy" id="1705565"/>
    <lineage>
        <taxon>Bacteria</taxon>
        <taxon>Bacillati</taxon>
        <taxon>Bacillota</taxon>
        <taxon>Bacilli</taxon>
        <taxon>Bacillales</taxon>
        <taxon>Paenibacillaceae</taxon>
        <taxon>Paenibacillus</taxon>
    </lineage>
</organism>
<comment type="caution">
    <text evidence="1">The sequence shown here is derived from an EMBL/GenBank/DDBJ whole genome shotgun (WGS) entry which is preliminary data.</text>
</comment>